<comment type="caution">
    <text evidence="10">The sequence shown here is derived from an EMBL/GenBank/DDBJ whole genome shotgun (WGS) entry which is preliminary data.</text>
</comment>
<gene>
    <name evidence="7 10" type="primary">pyrF</name>
    <name evidence="10" type="ORF">ASN18_1635</name>
</gene>
<keyword evidence="4 7" id="KW-0665">Pyrimidine biosynthesis</keyword>
<feature type="binding site" evidence="7">
    <location>
        <position position="190"/>
    </location>
    <ligand>
        <name>substrate</name>
    </ligand>
</feature>
<dbReference type="EMBL" id="LNQR01000058">
    <property type="protein sequence ID" value="KWT85924.1"/>
    <property type="molecule type" value="Genomic_DNA"/>
</dbReference>
<comment type="subunit">
    <text evidence="7">Homodimer.</text>
</comment>
<evidence type="ECO:0000313" key="10">
    <source>
        <dbReference type="EMBL" id="KWT85924.1"/>
    </source>
</evidence>
<comment type="catalytic activity">
    <reaction evidence="6 7 8">
        <text>orotidine 5'-phosphate + H(+) = UMP + CO2</text>
        <dbReference type="Rhea" id="RHEA:11596"/>
        <dbReference type="ChEBI" id="CHEBI:15378"/>
        <dbReference type="ChEBI" id="CHEBI:16526"/>
        <dbReference type="ChEBI" id="CHEBI:57538"/>
        <dbReference type="ChEBI" id="CHEBI:57865"/>
        <dbReference type="EC" id="4.1.1.23"/>
    </reaction>
</comment>
<dbReference type="InterPro" id="IPR047596">
    <property type="entry name" value="OMPdecase_bac"/>
</dbReference>
<evidence type="ECO:0000256" key="6">
    <source>
        <dbReference type="ARBA" id="ARBA00049157"/>
    </source>
</evidence>
<evidence type="ECO:0000256" key="1">
    <source>
        <dbReference type="ARBA" id="ARBA00002356"/>
    </source>
</evidence>
<feature type="binding site" evidence="7">
    <location>
        <position position="226"/>
    </location>
    <ligand>
        <name>substrate</name>
    </ligand>
</feature>
<comment type="pathway">
    <text evidence="2 7 8">Pyrimidine metabolism; UMP biosynthesis via de novo pathway; UMP from orotate: step 2/2.</text>
</comment>
<name>A0ABR5SGX7_9BACT</name>
<dbReference type="InterPro" id="IPR001754">
    <property type="entry name" value="OMPdeCOase_dom"/>
</dbReference>
<comment type="function">
    <text evidence="1 7">Catalyzes the decarboxylation of orotidine 5'-monophosphate (OMP) to uridine 5'-monophosphate (UMP).</text>
</comment>
<sequence>MTSEEAKKRLCLALDVDRLSDAVRLVETLRDRVTLFKIGFQLFTKEGPGAVQAVQSLGGRVFLDLKYHDIPNTVAAAAREAVNMGVYMFNVHASGGSDMMRAAVEAAASQSQKSNTTMPVILAVTVLTSLNDRILTDELNINNQLAHQVTHLAALAKGCGLDGVVASPQEITAIRERCGHGFTILTPGIRPPWIKNIKDKDEDDQKRTATPSQAIRLGADYIVVGRPILKADDPAEAADNIVRDMTSGC</sequence>
<dbReference type="NCBIfam" id="NF001273">
    <property type="entry name" value="PRK00230.1"/>
    <property type="match status" value="1"/>
</dbReference>
<feature type="binding site" evidence="7">
    <location>
        <begin position="64"/>
        <end position="73"/>
    </location>
    <ligand>
        <name>substrate</name>
    </ligand>
</feature>
<evidence type="ECO:0000256" key="3">
    <source>
        <dbReference type="ARBA" id="ARBA00022793"/>
    </source>
</evidence>
<dbReference type="HAMAP" id="MF_01200_B">
    <property type="entry name" value="OMPdecase_type1_B"/>
    <property type="match status" value="1"/>
</dbReference>
<organism evidence="10 11">
    <name type="scientific">Candidatus Magnetominusculus xianensis</name>
    <dbReference type="NCBI Taxonomy" id="1748249"/>
    <lineage>
        <taxon>Bacteria</taxon>
        <taxon>Pseudomonadati</taxon>
        <taxon>Nitrospirota</taxon>
        <taxon>Nitrospiria</taxon>
        <taxon>Nitrospirales</taxon>
        <taxon>Nitrospiraceae</taxon>
        <taxon>Candidatus Magnetominusculus</taxon>
    </lineage>
</organism>
<dbReference type="Pfam" id="PF00215">
    <property type="entry name" value="OMPdecase"/>
    <property type="match status" value="1"/>
</dbReference>
<dbReference type="Proteomes" id="UP000060487">
    <property type="component" value="Unassembled WGS sequence"/>
</dbReference>
<dbReference type="InterPro" id="IPR018089">
    <property type="entry name" value="OMPdecase_AS"/>
</dbReference>
<dbReference type="InterPro" id="IPR013785">
    <property type="entry name" value="Aldolase_TIM"/>
</dbReference>
<dbReference type="InterPro" id="IPR014732">
    <property type="entry name" value="OMPdecase"/>
</dbReference>
<dbReference type="InterPro" id="IPR011060">
    <property type="entry name" value="RibuloseP-bd_barrel"/>
</dbReference>
<feature type="binding site" evidence="7">
    <location>
        <position position="128"/>
    </location>
    <ligand>
        <name>substrate</name>
    </ligand>
</feature>
<keyword evidence="5 7" id="KW-0456">Lyase</keyword>
<feature type="binding site" evidence="7">
    <location>
        <position position="225"/>
    </location>
    <ligand>
        <name>substrate</name>
    </ligand>
</feature>
<dbReference type="SUPFAM" id="SSF51366">
    <property type="entry name" value="Ribulose-phoshate binding barrel"/>
    <property type="match status" value="1"/>
</dbReference>
<evidence type="ECO:0000256" key="5">
    <source>
        <dbReference type="ARBA" id="ARBA00023239"/>
    </source>
</evidence>
<reference evidence="10 11" key="1">
    <citation type="submission" date="2015-11" db="EMBL/GenBank/DDBJ databases">
        <authorList>
            <person name="Lin W."/>
        </authorList>
    </citation>
    <scope>NUCLEOTIDE SEQUENCE [LARGE SCALE GENOMIC DNA]</scope>
    <source>
        <strain evidence="10 11">HCH-1</strain>
    </source>
</reference>
<evidence type="ECO:0000256" key="8">
    <source>
        <dbReference type="RuleBase" id="RU000512"/>
    </source>
</evidence>
<evidence type="ECO:0000259" key="9">
    <source>
        <dbReference type="SMART" id="SM00934"/>
    </source>
</evidence>
<feature type="active site" description="Proton donor" evidence="7">
    <location>
        <position position="66"/>
    </location>
</feature>
<feature type="binding site" evidence="7">
    <location>
        <position position="37"/>
    </location>
    <ligand>
        <name>substrate</name>
    </ligand>
</feature>
<protein>
    <recommendedName>
        <fullName evidence="7">Orotidine 5'-phosphate decarboxylase</fullName>
        <ecNumber evidence="7">4.1.1.23</ecNumber>
    </recommendedName>
    <alternativeName>
        <fullName evidence="7">OMP decarboxylase</fullName>
        <shortName evidence="7">OMPDCase</shortName>
        <shortName evidence="7">OMPdecase</shortName>
    </alternativeName>
</protein>
<dbReference type="PANTHER" id="PTHR32119:SF2">
    <property type="entry name" value="OROTIDINE 5'-PHOSPHATE DECARBOXYLASE"/>
    <property type="match status" value="1"/>
</dbReference>
<dbReference type="GO" id="GO:0004590">
    <property type="term" value="F:orotidine-5'-phosphate decarboxylase activity"/>
    <property type="evidence" value="ECO:0007669"/>
    <property type="project" value="UniProtKB-EC"/>
</dbReference>
<dbReference type="EC" id="4.1.1.23" evidence="7"/>
<dbReference type="SMART" id="SM00934">
    <property type="entry name" value="OMPdecase"/>
    <property type="match status" value="1"/>
</dbReference>
<keyword evidence="3 7" id="KW-0210">Decarboxylase</keyword>
<dbReference type="PANTHER" id="PTHR32119">
    <property type="entry name" value="OROTIDINE 5'-PHOSPHATE DECARBOXYLASE"/>
    <property type="match status" value="1"/>
</dbReference>
<evidence type="ECO:0000256" key="7">
    <source>
        <dbReference type="HAMAP-Rule" id="MF_01200"/>
    </source>
</evidence>
<dbReference type="NCBIfam" id="TIGR01740">
    <property type="entry name" value="pyrF"/>
    <property type="match status" value="1"/>
</dbReference>
<proteinExistence type="inferred from homology"/>
<evidence type="ECO:0000313" key="11">
    <source>
        <dbReference type="Proteomes" id="UP000060487"/>
    </source>
</evidence>
<comment type="similarity">
    <text evidence="7">Belongs to the OMP decarboxylase family. Type 1 subfamily.</text>
</comment>
<evidence type="ECO:0000256" key="4">
    <source>
        <dbReference type="ARBA" id="ARBA00022975"/>
    </source>
</evidence>
<feature type="domain" description="Orotidine 5'-phosphate decarboxylase" evidence="9">
    <location>
        <begin position="9"/>
        <end position="241"/>
    </location>
</feature>
<dbReference type="Gene3D" id="3.20.20.70">
    <property type="entry name" value="Aldolase class I"/>
    <property type="match status" value="1"/>
</dbReference>
<feature type="binding site" evidence="7">
    <location>
        <position position="205"/>
    </location>
    <ligand>
        <name>substrate</name>
    </ligand>
</feature>
<keyword evidence="11" id="KW-1185">Reference proteome</keyword>
<accession>A0ABR5SGX7</accession>
<evidence type="ECO:0000256" key="2">
    <source>
        <dbReference type="ARBA" id="ARBA00004861"/>
    </source>
</evidence>
<dbReference type="PROSITE" id="PS00156">
    <property type="entry name" value="OMPDECASE"/>
    <property type="match status" value="1"/>
</dbReference>
<feature type="binding site" evidence="7">
    <location>
        <position position="15"/>
    </location>
    <ligand>
        <name>substrate</name>
    </ligand>
</feature>
<dbReference type="CDD" id="cd04725">
    <property type="entry name" value="OMP_decarboxylase_like"/>
    <property type="match status" value="1"/>
</dbReference>
<dbReference type="RefSeq" id="WP_085052252.1">
    <property type="nucleotide sequence ID" value="NZ_LNQR01000058.1"/>
</dbReference>